<dbReference type="SMART" id="SM00387">
    <property type="entry name" value="HATPase_c"/>
    <property type="match status" value="1"/>
</dbReference>
<organism evidence="7">
    <name type="scientific">Geobacillus sp. (strain Y4.1MC1)</name>
    <dbReference type="NCBI Taxonomy" id="581103"/>
    <lineage>
        <taxon>Bacteria</taxon>
        <taxon>Bacillati</taxon>
        <taxon>Bacillota</taxon>
        <taxon>Bacilli</taxon>
        <taxon>Bacillales</taxon>
        <taxon>Anoxybacillaceae</taxon>
        <taxon>Geobacillus</taxon>
    </lineage>
</organism>
<dbReference type="Pfam" id="PF06580">
    <property type="entry name" value="His_kinase"/>
    <property type="match status" value="1"/>
</dbReference>
<name>A0A7U3YFE7_GEOS0</name>
<keyword evidence="4" id="KW-0067">ATP-binding</keyword>
<dbReference type="GO" id="GO:0005524">
    <property type="term" value="F:ATP binding"/>
    <property type="evidence" value="ECO:0007669"/>
    <property type="project" value="UniProtKB-KW"/>
</dbReference>
<dbReference type="AlphaFoldDB" id="A0A7U3YFE7"/>
<keyword evidence="3 7" id="KW-0418">Kinase</keyword>
<evidence type="ECO:0000313" key="7">
    <source>
        <dbReference type="EMBL" id="ADP74621.1"/>
    </source>
</evidence>
<dbReference type="EMBL" id="CP002293">
    <property type="protein sequence ID" value="ADP74621.1"/>
    <property type="molecule type" value="Genomic_DNA"/>
</dbReference>
<dbReference type="InterPro" id="IPR003594">
    <property type="entry name" value="HATPase_dom"/>
</dbReference>
<gene>
    <name evidence="7" type="ORF">GY4MC1_1857</name>
</gene>
<dbReference type="InterPro" id="IPR036890">
    <property type="entry name" value="HATPase_C_sf"/>
</dbReference>
<dbReference type="Pfam" id="PF02518">
    <property type="entry name" value="HATPase_c"/>
    <property type="match status" value="1"/>
</dbReference>
<feature type="domain" description="Histidine kinase" evidence="6">
    <location>
        <begin position="298"/>
        <end position="404"/>
    </location>
</feature>
<dbReference type="PANTHER" id="PTHR34220">
    <property type="entry name" value="SENSOR HISTIDINE KINASE YPDA"/>
    <property type="match status" value="1"/>
</dbReference>
<proteinExistence type="predicted"/>
<dbReference type="SUPFAM" id="SSF55874">
    <property type="entry name" value="ATPase domain of HSP90 chaperone/DNA topoisomerase II/histidine kinase"/>
    <property type="match status" value="1"/>
</dbReference>
<dbReference type="GO" id="GO:0000155">
    <property type="term" value="F:phosphorelay sensor kinase activity"/>
    <property type="evidence" value="ECO:0007669"/>
    <property type="project" value="InterPro"/>
</dbReference>
<dbReference type="Pfam" id="PF10114">
    <property type="entry name" value="PocR"/>
    <property type="match status" value="1"/>
</dbReference>
<dbReference type="InterPro" id="IPR010559">
    <property type="entry name" value="Sig_transdc_His_kin_internal"/>
</dbReference>
<evidence type="ECO:0000256" key="5">
    <source>
        <dbReference type="ARBA" id="ARBA00023012"/>
    </source>
</evidence>
<evidence type="ECO:0000259" key="6">
    <source>
        <dbReference type="PROSITE" id="PS50109"/>
    </source>
</evidence>
<dbReference type="InterPro" id="IPR018771">
    <property type="entry name" value="PocR_dom"/>
</dbReference>
<evidence type="ECO:0000256" key="1">
    <source>
        <dbReference type="ARBA" id="ARBA00022679"/>
    </source>
</evidence>
<reference evidence="7" key="1">
    <citation type="submission" date="2010-10" db="EMBL/GenBank/DDBJ databases">
        <title>Complete sequence of chromosome of Geobacillus sp. Y4.1MC1.</title>
        <authorList>
            <consortium name="US DOE Joint Genome Institute"/>
            <person name="Lucas S."/>
            <person name="Copeland A."/>
            <person name="Lapidus A."/>
            <person name="Cheng J.-F."/>
            <person name="Bruce D."/>
            <person name="Goodwin L."/>
            <person name="Pitluck S."/>
            <person name="Chertkov O."/>
            <person name="Zhang X."/>
            <person name="Detter J.C."/>
            <person name="Han C."/>
            <person name="Tapia R."/>
            <person name="Land M."/>
            <person name="Hauser L."/>
            <person name="Jeffries C."/>
            <person name="Kyrpides N."/>
            <person name="Ivanova N."/>
            <person name="Ovchinnikova G."/>
            <person name="Brumm P."/>
            <person name="Mead D."/>
            <person name="Woyke T."/>
        </authorList>
    </citation>
    <scope>NUCLEOTIDE SEQUENCE [LARGE SCALE GENOMIC DNA]</scope>
    <source>
        <strain evidence="7">Y4.1MC1</strain>
    </source>
</reference>
<keyword evidence="2" id="KW-0547">Nucleotide-binding</keyword>
<evidence type="ECO:0000256" key="4">
    <source>
        <dbReference type="ARBA" id="ARBA00022840"/>
    </source>
</evidence>
<dbReference type="KEGG" id="gmc:GY4MC1_1857"/>
<evidence type="ECO:0000256" key="3">
    <source>
        <dbReference type="ARBA" id="ARBA00022777"/>
    </source>
</evidence>
<sequence>MKLEEIIDIEFLQKVQDAFAKATGLAAITVDYRGNPITKYSNFSKFCNIVRKDPNLMAQCFKCDAFGGLEAARIGHFYVYHCHCGLVDFAVPIIVQGQYLGSMLVGQARMDEKDNEKLDYIVKESPDWKENHELIKEYEKIPIISYEKITAAAEMMFYVINHIFEREIMKYVHEELHKKNQQLINQMKVSAELEKALLNKQIQSLHLLLNPYFLFNTMNTLTCLSIIEEAPKTQEAILTLFEMLKYIITNNQNLVQLKEELAFIEKYLLLQKLRFNDRLRVMIDIPKEFESITIPPFLLQAIIDNAVIHGIEPKDGNGNISVKGYSLSRDYVFVVSDDGVGMAKEKMDRIFEDNSKNNGGKWLKGMGLNYVNSVLISLYGDEYKLSISQNSQGGITVRMRIPKN</sequence>
<dbReference type="GO" id="GO:0016020">
    <property type="term" value="C:membrane"/>
    <property type="evidence" value="ECO:0007669"/>
    <property type="project" value="InterPro"/>
</dbReference>
<dbReference type="PROSITE" id="PS50109">
    <property type="entry name" value="HIS_KIN"/>
    <property type="match status" value="1"/>
</dbReference>
<keyword evidence="5" id="KW-0902">Two-component regulatory system</keyword>
<dbReference type="Gene3D" id="3.30.565.10">
    <property type="entry name" value="Histidine kinase-like ATPase, C-terminal domain"/>
    <property type="match status" value="1"/>
</dbReference>
<dbReference type="PANTHER" id="PTHR34220:SF7">
    <property type="entry name" value="SENSOR HISTIDINE KINASE YPDA"/>
    <property type="match status" value="1"/>
</dbReference>
<dbReference type="InterPro" id="IPR005467">
    <property type="entry name" value="His_kinase_dom"/>
</dbReference>
<evidence type="ECO:0000256" key="2">
    <source>
        <dbReference type="ARBA" id="ARBA00022741"/>
    </source>
</evidence>
<keyword evidence="1" id="KW-0808">Transferase</keyword>
<dbReference type="InterPro" id="IPR050640">
    <property type="entry name" value="Bact_2-comp_sensor_kinase"/>
</dbReference>
<accession>A0A7U3YFE7</accession>
<protein>
    <submittedName>
        <fullName evidence="7">Histidine kinase</fullName>
    </submittedName>
</protein>